<evidence type="ECO:0000313" key="2">
    <source>
        <dbReference type="Proteomes" id="UP001139981"/>
    </source>
</evidence>
<protein>
    <submittedName>
        <fullName evidence="1">Uncharacterized protein</fullName>
    </submittedName>
</protein>
<comment type="caution">
    <text evidence="1">The sequence shown here is derived from an EMBL/GenBank/DDBJ whole genome shotgun (WGS) entry which is preliminary data.</text>
</comment>
<organism evidence="1 2">
    <name type="scientific">Coemansia aciculifera</name>
    <dbReference type="NCBI Taxonomy" id="417176"/>
    <lineage>
        <taxon>Eukaryota</taxon>
        <taxon>Fungi</taxon>
        <taxon>Fungi incertae sedis</taxon>
        <taxon>Zoopagomycota</taxon>
        <taxon>Kickxellomycotina</taxon>
        <taxon>Kickxellomycetes</taxon>
        <taxon>Kickxellales</taxon>
        <taxon>Kickxellaceae</taxon>
        <taxon>Coemansia</taxon>
    </lineage>
</organism>
<name>A0ACC1LYV4_9FUNG</name>
<feature type="non-terminal residue" evidence="1">
    <location>
        <position position="349"/>
    </location>
</feature>
<accession>A0ACC1LYV4</accession>
<reference evidence="1" key="1">
    <citation type="submission" date="2022-07" db="EMBL/GenBank/DDBJ databases">
        <title>Phylogenomic reconstructions and comparative analyses of Kickxellomycotina fungi.</title>
        <authorList>
            <person name="Reynolds N.K."/>
            <person name="Stajich J.E."/>
            <person name="Barry K."/>
            <person name="Grigoriev I.V."/>
            <person name="Crous P."/>
            <person name="Smith M.E."/>
        </authorList>
    </citation>
    <scope>NUCLEOTIDE SEQUENCE</scope>
    <source>
        <strain evidence="1">CBS 190363</strain>
    </source>
</reference>
<keyword evidence="2" id="KW-1185">Reference proteome</keyword>
<dbReference type="Proteomes" id="UP001139981">
    <property type="component" value="Unassembled WGS sequence"/>
</dbReference>
<evidence type="ECO:0000313" key="1">
    <source>
        <dbReference type="EMBL" id="KAJ2890439.1"/>
    </source>
</evidence>
<sequence length="349" mass="38578">MFGFKKSKGRQNIRKKDDDQVDEAADKSVAAADIVRRTVDTEQKSSTPKATSSTPGLSFGIDNGPVEIETKRLHSDHKLGGVDMEEPSHQYQASERGYSREDMAALAAESHRSKTTLPAEATKPYPFASEGIPDAQEIYLAKQLRRQRQAAGLAGTEMGVDDSEDDSEASDTTIRRNGGQDYISLSDGLASSRIRSLQADVYLDDGDIAEGEDEHDVVIVDKTERAEFGRTMRRAKEESIEQAQEEDEPSDWENEQLRNAGFAHAQLRKFKGDEAQSFGVPRDEGGFEYDDTLLSFLLGQEKNQLALEQDALQSAQAELSATKDALEEIVKNITETRAKWVHFSSLAKG</sequence>
<dbReference type="EMBL" id="JANBVB010001354">
    <property type="protein sequence ID" value="KAJ2890439.1"/>
    <property type="molecule type" value="Genomic_DNA"/>
</dbReference>
<gene>
    <name evidence="1" type="ORF">IWW38_004128</name>
</gene>
<proteinExistence type="predicted"/>